<dbReference type="OrthoDB" id="406631at2759"/>
<sequence>MYLTGIFAALLAVISLATATSIVDRQSTTGAAPPAAVTGFITTSGQNFQLDGEVYTVVGANSYWVGLTGLNSTEMDQAFADIAATGATTVRTWGFNDVTTPNGDYYQLWTNGTPTLNYGPTGLENFDNVVAAAKAYGLRLIVALTNNWSDYGGMDVYVSQLTGTDYHDYFYTNSDVIQAYKNYVSAFVSRYVDEPGIMAWELANEPRCAGSTGTTSGNCTAVTVTSWIAELSEYIHSFDDNHLVGIGDEGWYAIADDSDYPYGGGESIGINFTANLAIPTIDFGTAHVSTGNSLTRRFMSLPHCSCIRLSWGETTDPTEWGAEWIENHAASQKAQNKPVILEEFGITTNMTATYEVWYPAIINSGLTGDLIWQAGSYLASGPTPNDGYSVYPNDTVYGMETTYAAELKARNAASQN</sequence>
<comment type="catalytic activity">
    <reaction evidence="1">
        <text>Random hydrolysis of (1-&gt;4)-beta-D-mannosidic linkages in mannans, galactomannans and glucomannans.</text>
        <dbReference type="EC" id="3.2.1.78"/>
    </reaction>
</comment>
<evidence type="ECO:0000313" key="12">
    <source>
        <dbReference type="Proteomes" id="UP000076727"/>
    </source>
</evidence>
<comment type="similarity">
    <text evidence="3">Belongs to the glycosyl hydrolase 5 (cellulase A) family.</text>
</comment>
<evidence type="ECO:0000313" key="11">
    <source>
        <dbReference type="EMBL" id="KZT72191.1"/>
    </source>
</evidence>
<evidence type="ECO:0000256" key="9">
    <source>
        <dbReference type="SAM" id="SignalP"/>
    </source>
</evidence>
<dbReference type="GO" id="GO:0016985">
    <property type="term" value="F:mannan endo-1,4-beta-mannosidase activity"/>
    <property type="evidence" value="ECO:0007669"/>
    <property type="project" value="UniProtKB-EC"/>
</dbReference>
<dbReference type="PANTHER" id="PTHR31451:SF39">
    <property type="entry name" value="MANNAN ENDO-1,4-BETA-MANNOSIDASE 1"/>
    <property type="match status" value="1"/>
</dbReference>
<dbReference type="Proteomes" id="UP000076727">
    <property type="component" value="Unassembled WGS sequence"/>
</dbReference>
<dbReference type="InterPro" id="IPR017853">
    <property type="entry name" value="GH"/>
</dbReference>
<dbReference type="AlphaFoldDB" id="A0A165SLV0"/>
<dbReference type="EC" id="3.2.1.78" evidence="4"/>
<evidence type="ECO:0000256" key="7">
    <source>
        <dbReference type="ARBA" id="ARBA00022801"/>
    </source>
</evidence>
<accession>A0A165SLV0</accession>
<feature type="signal peptide" evidence="9">
    <location>
        <begin position="1"/>
        <end position="19"/>
    </location>
</feature>
<dbReference type="EMBL" id="KV429042">
    <property type="protein sequence ID" value="KZT72191.1"/>
    <property type="molecule type" value="Genomic_DNA"/>
</dbReference>
<dbReference type="InterPro" id="IPR045053">
    <property type="entry name" value="MAN-like"/>
</dbReference>
<dbReference type="SUPFAM" id="SSF51445">
    <property type="entry name" value="(Trans)glycosidases"/>
    <property type="match status" value="1"/>
</dbReference>
<evidence type="ECO:0000256" key="8">
    <source>
        <dbReference type="ARBA" id="ARBA00023295"/>
    </source>
</evidence>
<evidence type="ECO:0000256" key="4">
    <source>
        <dbReference type="ARBA" id="ARBA00012706"/>
    </source>
</evidence>
<keyword evidence="5" id="KW-0964">Secreted</keyword>
<keyword evidence="12" id="KW-1185">Reference proteome</keyword>
<dbReference type="InterPro" id="IPR001547">
    <property type="entry name" value="Glyco_hydro_5"/>
</dbReference>
<evidence type="ECO:0000256" key="5">
    <source>
        <dbReference type="ARBA" id="ARBA00022525"/>
    </source>
</evidence>
<dbReference type="GO" id="GO:0046355">
    <property type="term" value="P:mannan catabolic process"/>
    <property type="evidence" value="ECO:0007669"/>
    <property type="project" value="UniProtKB-ARBA"/>
</dbReference>
<dbReference type="STRING" id="1314783.A0A165SLV0"/>
<reference evidence="11 12" key="1">
    <citation type="journal article" date="2016" name="Mol. Biol. Evol.">
        <title>Comparative Genomics of Early-Diverging Mushroom-Forming Fungi Provides Insights into the Origins of Lignocellulose Decay Capabilities.</title>
        <authorList>
            <person name="Nagy L.G."/>
            <person name="Riley R."/>
            <person name="Tritt A."/>
            <person name="Adam C."/>
            <person name="Daum C."/>
            <person name="Floudas D."/>
            <person name="Sun H."/>
            <person name="Yadav J.S."/>
            <person name="Pangilinan J."/>
            <person name="Larsson K.H."/>
            <person name="Matsuura K."/>
            <person name="Barry K."/>
            <person name="Labutti K."/>
            <person name="Kuo R."/>
            <person name="Ohm R.A."/>
            <person name="Bhattacharya S.S."/>
            <person name="Shirouzu T."/>
            <person name="Yoshinaga Y."/>
            <person name="Martin F.M."/>
            <person name="Grigoriev I.V."/>
            <person name="Hibbett D.S."/>
        </authorList>
    </citation>
    <scope>NUCLEOTIDE SEQUENCE [LARGE SCALE GENOMIC DNA]</scope>
    <source>
        <strain evidence="11 12">L-15889</strain>
    </source>
</reference>
<dbReference type="Gene3D" id="3.20.20.80">
    <property type="entry name" value="Glycosidases"/>
    <property type="match status" value="1"/>
</dbReference>
<proteinExistence type="inferred from homology"/>
<feature type="domain" description="Glycoside hydrolase family 5" evidence="10">
    <location>
        <begin position="40"/>
        <end position="349"/>
    </location>
</feature>
<evidence type="ECO:0000256" key="1">
    <source>
        <dbReference type="ARBA" id="ARBA00001678"/>
    </source>
</evidence>
<feature type="chain" id="PRO_5007866520" description="mannan endo-1,4-beta-mannosidase" evidence="9">
    <location>
        <begin position="20"/>
        <end position="416"/>
    </location>
</feature>
<name>A0A165SLV0_9APHY</name>
<organism evidence="11 12">
    <name type="scientific">Daedalea quercina L-15889</name>
    <dbReference type="NCBI Taxonomy" id="1314783"/>
    <lineage>
        <taxon>Eukaryota</taxon>
        <taxon>Fungi</taxon>
        <taxon>Dikarya</taxon>
        <taxon>Basidiomycota</taxon>
        <taxon>Agaricomycotina</taxon>
        <taxon>Agaricomycetes</taxon>
        <taxon>Polyporales</taxon>
        <taxon>Fomitopsis</taxon>
    </lineage>
</organism>
<evidence type="ECO:0000256" key="3">
    <source>
        <dbReference type="ARBA" id="ARBA00005641"/>
    </source>
</evidence>
<dbReference type="Pfam" id="PF26410">
    <property type="entry name" value="GH5_mannosidase"/>
    <property type="match status" value="1"/>
</dbReference>
<keyword evidence="7 11" id="KW-0378">Hydrolase</keyword>
<dbReference type="PANTHER" id="PTHR31451">
    <property type="match status" value="1"/>
</dbReference>
<gene>
    <name evidence="11" type="ORF">DAEQUDRAFT_755372</name>
</gene>
<keyword evidence="8" id="KW-0326">Glycosidase</keyword>
<evidence type="ECO:0000259" key="10">
    <source>
        <dbReference type="Pfam" id="PF26410"/>
    </source>
</evidence>
<protein>
    <recommendedName>
        <fullName evidence="4">mannan endo-1,4-beta-mannosidase</fullName>
        <ecNumber evidence="4">3.2.1.78</ecNumber>
    </recommendedName>
</protein>
<evidence type="ECO:0000256" key="2">
    <source>
        <dbReference type="ARBA" id="ARBA00004613"/>
    </source>
</evidence>
<comment type="subcellular location">
    <subcellularLocation>
        <location evidence="2">Secreted</location>
    </subcellularLocation>
</comment>
<dbReference type="GO" id="GO:0005576">
    <property type="term" value="C:extracellular region"/>
    <property type="evidence" value="ECO:0007669"/>
    <property type="project" value="UniProtKB-SubCell"/>
</dbReference>
<evidence type="ECO:0000256" key="6">
    <source>
        <dbReference type="ARBA" id="ARBA00022729"/>
    </source>
</evidence>
<keyword evidence="6 9" id="KW-0732">Signal</keyword>